<feature type="region of interest" description="Disordered" evidence="1">
    <location>
        <begin position="70"/>
        <end position="119"/>
    </location>
</feature>
<organism evidence="2 3">
    <name type="scientific">Elysia marginata</name>
    <dbReference type="NCBI Taxonomy" id="1093978"/>
    <lineage>
        <taxon>Eukaryota</taxon>
        <taxon>Metazoa</taxon>
        <taxon>Spiralia</taxon>
        <taxon>Lophotrochozoa</taxon>
        <taxon>Mollusca</taxon>
        <taxon>Gastropoda</taxon>
        <taxon>Heterobranchia</taxon>
        <taxon>Euthyneura</taxon>
        <taxon>Panpulmonata</taxon>
        <taxon>Sacoglossa</taxon>
        <taxon>Placobranchoidea</taxon>
        <taxon>Plakobranchidae</taxon>
        <taxon>Elysia</taxon>
    </lineage>
</organism>
<comment type="caution">
    <text evidence="2">The sequence shown here is derived from an EMBL/GenBank/DDBJ whole genome shotgun (WGS) entry which is preliminary data.</text>
</comment>
<accession>A0AAV4FHU3</accession>
<dbReference type="Proteomes" id="UP000762676">
    <property type="component" value="Unassembled WGS sequence"/>
</dbReference>
<dbReference type="AlphaFoldDB" id="A0AAV4FHU3"/>
<reference evidence="2 3" key="1">
    <citation type="journal article" date="2021" name="Elife">
        <title>Chloroplast acquisition without the gene transfer in kleptoplastic sea slugs, Plakobranchus ocellatus.</title>
        <authorList>
            <person name="Maeda T."/>
            <person name="Takahashi S."/>
            <person name="Yoshida T."/>
            <person name="Shimamura S."/>
            <person name="Takaki Y."/>
            <person name="Nagai Y."/>
            <person name="Toyoda A."/>
            <person name="Suzuki Y."/>
            <person name="Arimoto A."/>
            <person name="Ishii H."/>
            <person name="Satoh N."/>
            <person name="Nishiyama T."/>
            <person name="Hasebe M."/>
            <person name="Maruyama T."/>
            <person name="Minagawa J."/>
            <person name="Obokata J."/>
            <person name="Shigenobu S."/>
        </authorList>
    </citation>
    <scope>NUCLEOTIDE SEQUENCE [LARGE SCALE GENOMIC DNA]</scope>
</reference>
<protein>
    <submittedName>
        <fullName evidence="2">Uncharacterized protein</fullName>
    </submittedName>
</protein>
<evidence type="ECO:0000256" key="1">
    <source>
        <dbReference type="SAM" id="MobiDB-lite"/>
    </source>
</evidence>
<name>A0AAV4FHU3_9GAST</name>
<keyword evidence="3" id="KW-1185">Reference proteome</keyword>
<dbReference type="EMBL" id="BMAT01000778">
    <property type="protein sequence ID" value="GFR72899.1"/>
    <property type="molecule type" value="Genomic_DNA"/>
</dbReference>
<sequence length="153" mass="17509">MAVGLSYLMYYYREPEDGVGHVIGLIEWKIGRQTGSSCWVVSSQSEDQSPASREFNEDWKRIHDRFYRDRDLSTEQSGRSQPREHADRDLRDSTTTDMEKQGTGHSAAAAAASSVSSQAFTPVRSILLTRNKTAVVGDYRRKNQYKYRLSHRD</sequence>
<feature type="compositionally biased region" description="Basic and acidic residues" evidence="1">
    <location>
        <begin position="81"/>
        <end position="102"/>
    </location>
</feature>
<evidence type="ECO:0000313" key="2">
    <source>
        <dbReference type="EMBL" id="GFR72899.1"/>
    </source>
</evidence>
<proteinExistence type="predicted"/>
<feature type="compositionally biased region" description="Low complexity" evidence="1">
    <location>
        <begin position="106"/>
        <end position="119"/>
    </location>
</feature>
<gene>
    <name evidence="2" type="ORF">ElyMa_000390600</name>
</gene>
<evidence type="ECO:0000313" key="3">
    <source>
        <dbReference type="Proteomes" id="UP000762676"/>
    </source>
</evidence>